<keyword evidence="3" id="KW-1185">Reference proteome</keyword>
<accession>A0A9D4ZQL5</accession>
<gene>
    <name evidence="2" type="ORF">GOP47_0002014</name>
</gene>
<reference evidence="2" key="1">
    <citation type="submission" date="2021-01" db="EMBL/GenBank/DDBJ databases">
        <title>Adiantum capillus-veneris genome.</title>
        <authorList>
            <person name="Fang Y."/>
            <person name="Liao Q."/>
        </authorList>
    </citation>
    <scope>NUCLEOTIDE SEQUENCE</scope>
    <source>
        <strain evidence="2">H3</strain>
        <tissue evidence="2">Leaf</tissue>
    </source>
</reference>
<proteinExistence type="predicted"/>
<name>A0A9D4ZQL5_ADICA</name>
<dbReference type="AlphaFoldDB" id="A0A9D4ZQL5"/>
<protein>
    <submittedName>
        <fullName evidence="2">Uncharacterized protein</fullName>
    </submittedName>
</protein>
<organism evidence="2 3">
    <name type="scientific">Adiantum capillus-veneris</name>
    <name type="common">Maidenhair fern</name>
    <dbReference type="NCBI Taxonomy" id="13818"/>
    <lineage>
        <taxon>Eukaryota</taxon>
        <taxon>Viridiplantae</taxon>
        <taxon>Streptophyta</taxon>
        <taxon>Embryophyta</taxon>
        <taxon>Tracheophyta</taxon>
        <taxon>Polypodiopsida</taxon>
        <taxon>Polypodiidae</taxon>
        <taxon>Polypodiales</taxon>
        <taxon>Pteridineae</taxon>
        <taxon>Pteridaceae</taxon>
        <taxon>Vittarioideae</taxon>
        <taxon>Adiantum</taxon>
    </lineage>
</organism>
<evidence type="ECO:0000313" key="2">
    <source>
        <dbReference type="EMBL" id="KAI5082271.1"/>
    </source>
</evidence>
<dbReference type="EMBL" id="JABFUD020000003">
    <property type="protein sequence ID" value="KAI5082271.1"/>
    <property type="molecule type" value="Genomic_DNA"/>
</dbReference>
<keyword evidence="1" id="KW-0472">Membrane</keyword>
<keyword evidence="1" id="KW-1133">Transmembrane helix</keyword>
<keyword evidence="1" id="KW-0812">Transmembrane</keyword>
<evidence type="ECO:0000313" key="3">
    <source>
        <dbReference type="Proteomes" id="UP000886520"/>
    </source>
</evidence>
<comment type="caution">
    <text evidence="2">The sequence shown here is derived from an EMBL/GenBank/DDBJ whole genome shotgun (WGS) entry which is preliminary data.</text>
</comment>
<dbReference type="OrthoDB" id="1905160at2759"/>
<sequence length="173" mass="18772">MHRRIIFLTAGSLKGVSMLATNTTKPLQWGVPAMAPTRNPCVKAMGGVKCTSGPSTLIIVIAGMCAMMLLVVVAILLLFFSHFRYRRRLRSLQQFNHQQSMVIEASLTPPLSNSNGSLDPPHTTNSCDGIILVLLPGDKHASSCAKPCPLFLETPTNACDPRTIIDIKDKVCN</sequence>
<dbReference type="Proteomes" id="UP000886520">
    <property type="component" value="Chromosome 2"/>
</dbReference>
<evidence type="ECO:0000256" key="1">
    <source>
        <dbReference type="SAM" id="Phobius"/>
    </source>
</evidence>
<feature type="transmembrane region" description="Helical" evidence="1">
    <location>
        <begin position="57"/>
        <end position="80"/>
    </location>
</feature>